<comment type="catalytic activity">
    <reaction evidence="1">
        <text>ATP + protein L-histidine = ADP + protein N-phospho-L-histidine.</text>
        <dbReference type="EC" id="2.7.13.3"/>
    </reaction>
</comment>
<evidence type="ECO:0000256" key="1">
    <source>
        <dbReference type="ARBA" id="ARBA00000085"/>
    </source>
</evidence>
<dbReference type="Gene3D" id="3.30.565.10">
    <property type="entry name" value="Histidine kinase-like ATPase, C-terminal domain"/>
    <property type="match status" value="1"/>
</dbReference>
<dbReference type="RefSeq" id="WP_336544297.1">
    <property type="nucleotide sequence ID" value="NZ_JBBBDM010000001.1"/>
</dbReference>
<evidence type="ECO:0000256" key="7">
    <source>
        <dbReference type="ARBA" id="ARBA00022777"/>
    </source>
</evidence>
<reference evidence="13 14" key="1">
    <citation type="journal article" date="2013" name="Int. J. Syst. Evol. Microbiol.">
        <title>Sphingomonas kyungheensis sp. nov., a bacterium with ginsenoside-converting activity isolated from soil of a ginseng field.</title>
        <authorList>
            <person name="Son H.M."/>
            <person name="Yang J.E."/>
            <person name="Park Y."/>
            <person name="Han C.K."/>
            <person name="Kim S.G."/>
            <person name="Kook M."/>
            <person name="Yi T.H."/>
        </authorList>
    </citation>
    <scope>NUCLEOTIDE SEQUENCE [LARGE SCALE GENOMIC DNA]</scope>
    <source>
        <strain evidence="13 14">LMG 26582</strain>
    </source>
</reference>
<protein>
    <recommendedName>
        <fullName evidence="3">histidine kinase</fullName>
        <ecNumber evidence="3">2.7.13.3</ecNumber>
    </recommendedName>
</protein>
<comment type="caution">
    <text evidence="13">The sequence shown here is derived from an EMBL/GenBank/DDBJ whole genome shotgun (WGS) entry which is preliminary data.</text>
</comment>
<feature type="transmembrane region" description="Helical" evidence="10">
    <location>
        <begin position="20"/>
        <end position="42"/>
    </location>
</feature>
<dbReference type="SUPFAM" id="SSF158472">
    <property type="entry name" value="HAMP domain-like"/>
    <property type="match status" value="1"/>
</dbReference>
<evidence type="ECO:0000313" key="14">
    <source>
        <dbReference type="Proteomes" id="UP001367771"/>
    </source>
</evidence>
<dbReference type="PANTHER" id="PTHR44936:SF10">
    <property type="entry name" value="SENSOR PROTEIN RSTB"/>
    <property type="match status" value="1"/>
</dbReference>
<evidence type="ECO:0000256" key="6">
    <source>
        <dbReference type="ARBA" id="ARBA00022741"/>
    </source>
</evidence>
<dbReference type="Gene3D" id="6.10.340.10">
    <property type="match status" value="1"/>
</dbReference>
<keyword evidence="8 13" id="KW-0067">ATP-binding</keyword>
<dbReference type="InterPro" id="IPR003594">
    <property type="entry name" value="HATPase_dom"/>
</dbReference>
<keyword evidence="5" id="KW-0808">Transferase</keyword>
<keyword evidence="14" id="KW-1185">Reference proteome</keyword>
<dbReference type="Proteomes" id="UP001367771">
    <property type="component" value="Unassembled WGS sequence"/>
</dbReference>
<dbReference type="InterPro" id="IPR036890">
    <property type="entry name" value="HATPase_C_sf"/>
</dbReference>
<dbReference type="PROSITE" id="PS50109">
    <property type="entry name" value="HIS_KIN"/>
    <property type="match status" value="1"/>
</dbReference>
<evidence type="ECO:0000256" key="10">
    <source>
        <dbReference type="SAM" id="Phobius"/>
    </source>
</evidence>
<evidence type="ECO:0000313" key="13">
    <source>
        <dbReference type="EMBL" id="MEI5685718.1"/>
    </source>
</evidence>
<feature type="transmembrane region" description="Helical" evidence="10">
    <location>
        <begin position="253"/>
        <end position="276"/>
    </location>
</feature>
<gene>
    <name evidence="13" type="ORF">V8201_01355</name>
</gene>
<dbReference type="InterPro" id="IPR003660">
    <property type="entry name" value="HAMP_dom"/>
</dbReference>
<evidence type="ECO:0000259" key="11">
    <source>
        <dbReference type="PROSITE" id="PS50109"/>
    </source>
</evidence>
<evidence type="ECO:0000256" key="3">
    <source>
        <dbReference type="ARBA" id="ARBA00012438"/>
    </source>
</evidence>
<dbReference type="CDD" id="cd06225">
    <property type="entry name" value="HAMP"/>
    <property type="match status" value="1"/>
</dbReference>
<dbReference type="PROSITE" id="PS50885">
    <property type="entry name" value="HAMP"/>
    <property type="match status" value="1"/>
</dbReference>
<keyword evidence="10" id="KW-0472">Membrane</keyword>
<evidence type="ECO:0000256" key="8">
    <source>
        <dbReference type="ARBA" id="ARBA00022840"/>
    </source>
</evidence>
<dbReference type="Pfam" id="PF02518">
    <property type="entry name" value="HATPase_c"/>
    <property type="match status" value="1"/>
</dbReference>
<dbReference type="PANTHER" id="PTHR44936">
    <property type="entry name" value="SENSOR PROTEIN CREC"/>
    <property type="match status" value="1"/>
</dbReference>
<keyword evidence="10" id="KW-1133">Transmembrane helix</keyword>
<feature type="domain" description="Histidine kinase" evidence="11">
    <location>
        <begin position="390"/>
        <end position="597"/>
    </location>
</feature>
<proteinExistence type="predicted"/>
<dbReference type="SMART" id="SM00387">
    <property type="entry name" value="HATPase_c"/>
    <property type="match status" value="1"/>
</dbReference>
<dbReference type="EMBL" id="JBBBDM010000001">
    <property type="protein sequence ID" value="MEI5685718.1"/>
    <property type="molecule type" value="Genomic_DNA"/>
</dbReference>
<evidence type="ECO:0000256" key="9">
    <source>
        <dbReference type="SAM" id="MobiDB-lite"/>
    </source>
</evidence>
<name>A0ABU8GXW9_9SPHN</name>
<keyword evidence="10" id="KW-0812">Transmembrane</keyword>
<dbReference type="GO" id="GO:0005524">
    <property type="term" value="F:ATP binding"/>
    <property type="evidence" value="ECO:0007669"/>
    <property type="project" value="UniProtKB-KW"/>
</dbReference>
<organism evidence="13 14">
    <name type="scientific">Sphingomonas kyungheensis</name>
    <dbReference type="NCBI Taxonomy" id="1069987"/>
    <lineage>
        <taxon>Bacteria</taxon>
        <taxon>Pseudomonadati</taxon>
        <taxon>Pseudomonadota</taxon>
        <taxon>Alphaproteobacteria</taxon>
        <taxon>Sphingomonadales</taxon>
        <taxon>Sphingomonadaceae</taxon>
        <taxon>Sphingomonas</taxon>
    </lineage>
</organism>
<keyword evidence="6" id="KW-0547">Nucleotide-binding</keyword>
<sequence>MPRRFARRLRAPRSLGAKLVLILTIVGMAGAIGITVLLAAVITPSFDALEARAVRANVERTHAALADAAAAVETATRDQGDRAHGDAAMRTGGADRKPVPRDPGIDGVAYVDRDGTIRNVRWRGADGAGAAALRTAITRTDLARIVGQGHSGHVFARLGEQVAAFGVAPLRGREDRGAARGFVVMARLVTGQALSDQLHLAARIDRTARGDERVVMDHGRLDIAVPIRGADGRTIAAARFAMPREAMLLGRRMLSFAVAGSTLLLLILLLVLRRVIARLVLQPLRRVERHMEQVRASGVITRFDDAARRDEFGSLGRSLDAMLAQLEGLREQVEAQGFALGRSESAVAVMHNVRNALTPISTILGQGIAQPPPIDRATVARALAELGEADCSAERRARLAAFAVAAFAAEAEARETMRGELRIGREAMTHVLDIIGQQQRQAHERPPIEPCDLGEIVARNAAIARYADSASIAFSFPAGHYPVCANRVILSQVIGNLLGNAAEAIAATGRGSGSIGVTIHTAGGQVVCRIRDDGEGFAAATGAMLFQRGFSTRAHKSGGYGLHWSANAMIAMDGTLRLDSEGSGRGAIATLALPVVQLIA</sequence>
<evidence type="ECO:0000256" key="5">
    <source>
        <dbReference type="ARBA" id="ARBA00022679"/>
    </source>
</evidence>
<dbReference type="SUPFAM" id="SSF55874">
    <property type="entry name" value="ATPase domain of HSP90 chaperone/DNA topoisomerase II/histidine kinase"/>
    <property type="match status" value="1"/>
</dbReference>
<dbReference type="InterPro" id="IPR050980">
    <property type="entry name" value="2C_sensor_his_kinase"/>
</dbReference>
<keyword evidence="7" id="KW-0418">Kinase</keyword>
<keyword evidence="4" id="KW-0597">Phosphoprotein</keyword>
<dbReference type="SMART" id="SM00304">
    <property type="entry name" value="HAMP"/>
    <property type="match status" value="1"/>
</dbReference>
<feature type="region of interest" description="Disordered" evidence="9">
    <location>
        <begin position="75"/>
        <end position="104"/>
    </location>
</feature>
<evidence type="ECO:0000256" key="4">
    <source>
        <dbReference type="ARBA" id="ARBA00022553"/>
    </source>
</evidence>
<evidence type="ECO:0000256" key="2">
    <source>
        <dbReference type="ARBA" id="ARBA00004370"/>
    </source>
</evidence>
<dbReference type="Pfam" id="PF00672">
    <property type="entry name" value="HAMP"/>
    <property type="match status" value="1"/>
</dbReference>
<comment type="subcellular location">
    <subcellularLocation>
        <location evidence="2">Membrane</location>
    </subcellularLocation>
</comment>
<evidence type="ECO:0000259" key="12">
    <source>
        <dbReference type="PROSITE" id="PS50885"/>
    </source>
</evidence>
<accession>A0ABU8GXW9</accession>
<feature type="domain" description="HAMP" evidence="12">
    <location>
        <begin position="278"/>
        <end position="331"/>
    </location>
</feature>
<dbReference type="EC" id="2.7.13.3" evidence="3"/>
<dbReference type="InterPro" id="IPR005467">
    <property type="entry name" value="His_kinase_dom"/>
</dbReference>